<accession>W0ECT6</accession>
<evidence type="ECO:0008006" key="3">
    <source>
        <dbReference type="Google" id="ProtNLM"/>
    </source>
</evidence>
<evidence type="ECO:0000313" key="1">
    <source>
        <dbReference type="EMBL" id="AHF08582.1"/>
    </source>
</evidence>
<keyword evidence="2" id="KW-1185">Reference proteome</keyword>
<dbReference type="AlphaFoldDB" id="W0ECT6"/>
<reference evidence="1 2" key="1">
    <citation type="submission" date="2013-12" db="EMBL/GenBank/DDBJ databases">
        <authorList>
            <consortium name="DOE Joint Genome Institute"/>
            <person name="Smidt H."/>
            <person name="Huntemann M."/>
            <person name="Han J."/>
            <person name="Chen A."/>
            <person name="Kyrpides N."/>
            <person name="Mavromatis K."/>
            <person name="Markowitz V."/>
            <person name="Palaniappan K."/>
            <person name="Ivanova N."/>
            <person name="Schaumberg A."/>
            <person name="Pati A."/>
            <person name="Liolios K."/>
            <person name="Nordberg H.P."/>
            <person name="Cantor M.N."/>
            <person name="Hua S.X."/>
            <person name="Woyke T."/>
        </authorList>
    </citation>
    <scope>NUCLEOTIDE SEQUENCE [LARGE SCALE GENOMIC DNA]</scope>
    <source>
        <strain evidence="2">DSM 15288</strain>
    </source>
</reference>
<gene>
    <name evidence="1" type="ORF">DESME_09000</name>
</gene>
<dbReference type="STRING" id="871968.DESME_09000"/>
<proteinExistence type="predicted"/>
<name>W0ECT6_9FIRM</name>
<dbReference type="Proteomes" id="UP000010847">
    <property type="component" value="Chromosome"/>
</dbReference>
<protein>
    <recommendedName>
        <fullName evidence="3">XRE family transcriptional regulator</fullName>
    </recommendedName>
</protein>
<organism evidence="1 2">
    <name type="scientific">Desulfitobacterium metallireducens DSM 15288</name>
    <dbReference type="NCBI Taxonomy" id="871968"/>
    <lineage>
        <taxon>Bacteria</taxon>
        <taxon>Bacillati</taxon>
        <taxon>Bacillota</taxon>
        <taxon>Clostridia</taxon>
        <taxon>Eubacteriales</taxon>
        <taxon>Desulfitobacteriaceae</taxon>
        <taxon>Desulfitobacterium</taxon>
    </lineage>
</organism>
<dbReference type="KEGG" id="dmt:DESME_09000"/>
<dbReference type="OrthoDB" id="2060575at2"/>
<evidence type="ECO:0000313" key="2">
    <source>
        <dbReference type="Proteomes" id="UP000010847"/>
    </source>
</evidence>
<dbReference type="EMBL" id="CP007032">
    <property type="protein sequence ID" value="AHF08582.1"/>
    <property type="molecule type" value="Genomic_DNA"/>
</dbReference>
<dbReference type="RefSeq" id="WP_006718815.1">
    <property type="nucleotide sequence ID" value="NZ_CP007032.1"/>
</dbReference>
<sequence>MEEQELRDQMNQYIETHGVKACWVAKQIGVNGIDTPLLSRWRAAKRDLWESTLADVKDFLQTH</sequence>
<dbReference type="HOGENOM" id="CLU_2878519_0_0_9"/>